<proteinExistence type="inferred from homology"/>
<keyword evidence="4 12" id="KW-0444">Lipid biosynthesis</keyword>
<evidence type="ECO:0000256" key="5">
    <source>
        <dbReference type="ARBA" id="ARBA00022679"/>
    </source>
</evidence>
<protein>
    <recommendedName>
        <fullName evidence="3 12">Beta-ketoacyl-[acyl-carrier-protein] synthase III</fullName>
        <shortName evidence="12">Beta-ketoacyl-ACP synthase III</shortName>
        <shortName evidence="12">KAS III</shortName>
        <ecNumber evidence="3 12">2.3.1.180</ecNumber>
    </recommendedName>
    <alternativeName>
        <fullName evidence="12">3-oxoacyl-[acyl-carrier-protein] synthase 3</fullName>
    </alternativeName>
    <alternativeName>
        <fullName evidence="12">3-oxoacyl-[acyl-carrier-protein] synthase III</fullName>
    </alternativeName>
</protein>
<dbReference type="KEGG" id="tob:V4D31_02405"/>
<evidence type="ECO:0000256" key="9">
    <source>
        <dbReference type="ARBA" id="ARBA00023268"/>
    </source>
</evidence>
<dbReference type="Gene3D" id="3.40.47.10">
    <property type="match status" value="1"/>
</dbReference>
<sequence>MKARIVSTGSYVPEKVLTNHDLEKMVETSDEWITERTGIKERRIASAEQATSDLAYEASIKALKKANLTAEDIDLIIVATVTPDMLVPSCACILQMKLGATRAVAFDINGACTGFIYALAVAEKFIRTGSSKRALVIGAETLSKFTDWTDRTTCVLLADGAGAVILEPTKKDEGIKIIDIYSDGTMWDFIHMPAGGSKMPVTEDVIKQRLNFIKMRGNETFKVAVKTLEEIVDATLKKAGITSSELALLVPHQANIRIIQAMAKRLELPMEKVMVNINKYGNTSAASIPIALDEAVQNEKIKRGEYVMLAAFGAGLTWGSALIKW</sequence>
<evidence type="ECO:0000256" key="12">
    <source>
        <dbReference type="HAMAP-Rule" id="MF_01815"/>
    </source>
</evidence>
<evidence type="ECO:0000256" key="6">
    <source>
        <dbReference type="ARBA" id="ARBA00022832"/>
    </source>
</evidence>
<comment type="catalytic activity">
    <reaction evidence="11">
        <text>malonyl-[ACP] + acetyl-CoA + H(+) = 3-oxobutanoyl-[ACP] + CO2 + CoA</text>
        <dbReference type="Rhea" id="RHEA:12080"/>
        <dbReference type="Rhea" id="RHEA-COMP:9623"/>
        <dbReference type="Rhea" id="RHEA-COMP:9625"/>
        <dbReference type="ChEBI" id="CHEBI:15378"/>
        <dbReference type="ChEBI" id="CHEBI:16526"/>
        <dbReference type="ChEBI" id="CHEBI:57287"/>
        <dbReference type="ChEBI" id="CHEBI:57288"/>
        <dbReference type="ChEBI" id="CHEBI:78449"/>
        <dbReference type="ChEBI" id="CHEBI:78450"/>
        <dbReference type="EC" id="2.3.1.180"/>
    </reaction>
    <physiologicalReaction direction="left-to-right" evidence="11">
        <dbReference type="Rhea" id="RHEA:12081"/>
    </physiologicalReaction>
</comment>
<evidence type="ECO:0000256" key="10">
    <source>
        <dbReference type="ARBA" id="ARBA00023315"/>
    </source>
</evidence>
<feature type="domain" description="Beta-ketoacyl-[acyl-carrier-protein] synthase III C-terminal" evidence="13">
    <location>
        <begin position="236"/>
        <end position="325"/>
    </location>
</feature>
<dbReference type="NCBIfam" id="NF006829">
    <property type="entry name" value="PRK09352.1"/>
    <property type="match status" value="1"/>
</dbReference>
<evidence type="ECO:0000259" key="14">
    <source>
        <dbReference type="Pfam" id="PF08545"/>
    </source>
</evidence>
<keyword evidence="8 12" id="KW-0275">Fatty acid biosynthesis</keyword>
<dbReference type="Pfam" id="PF08541">
    <property type="entry name" value="ACP_syn_III_C"/>
    <property type="match status" value="1"/>
</dbReference>
<evidence type="ECO:0000256" key="8">
    <source>
        <dbReference type="ARBA" id="ARBA00023160"/>
    </source>
</evidence>
<dbReference type="SUPFAM" id="SSF53901">
    <property type="entry name" value="Thiolase-like"/>
    <property type="match status" value="1"/>
</dbReference>
<dbReference type="InterPro" id="IPR016039">
    <property type="entry name" value="Thiolase-like"/>
</dbReference>
<dbReference type="EC" id="2.3.1.180" evidence="3 12"/>
<keyword evidence="7 12" id="KW-0443">Lipid metabolism</keyword>
<dbReference type="CDD" id="cd00830">
    <property type="entry name" value="KAS_III"/>
    <property type="match status" value="1"/>
</dbReference>
<dbReference type="Pfam" id="PF08545">
    <property type="entry name" value="ACP_syn_III"/>
    <property type="match status" value="1"/>
</dbReference>
<evidence type="ECO:0000259" key="13">
    <source>
        <dbReference type="Pfam" id="PF08541"/>
    </source>
</evidence>
<feature type="region of interest" description="ACP-binding" evidence="12">
    <location>
        <begin position="253"/>
        <end position="257"/>
    </location>
</feature>
<dbReference type="InterPro" id="IPR013747">
    <property type="entry name" value="ACP_syn_III_C"/>
</dbReference>
<feature type="active site" evidence="12">
    <location>
        <position position="112"/>
    </location>
</feature>
<dbReference type="PANTHER" id="PTHR43091">
    <property type="entry name" value="3-OXOACYL-[ACYL-CARRIER-PROTEIN] SYNTHASE"/>
    <property type="match status" value="1"/>
</dbReference>
<keyword evidence="9 12" id="KW-0511">Multifunctional enzyme</keyword>
<organism evidence="15">
    <name type="scientific">Thermodesulfovibrio obliviosus</name>
    <dbReference type="NCBI Taxonomy" id="3118332"/>
    <lineage>
        <taxon>Bacteria</taxon>
        <taxon>Pseudomonadati</taxon>
        <taxon>Nitrospirota</taxon>
        <taxon>Thermodesulfovibrionia</taxon>
        <taxon>Thermodesulfovibrionales</taxon>
        <taxon>Thermodesulfovibrionaceae</taxon>
        <taxon>Thermodesulfovibrio</taxon>
    </lineage>
</organism>
<dbReference type="RefSeq" id="WP_353686659.1">
    <property type="nucleotide sequence ID" value="NZ_CP144374.1"/>
</dbReference>
<dbReference type="PANTHER" id="PTHR43091:SF1">
    <property type="entry name" value="BETA-KETOACYL-[ACYL-CARRIER-PROTEIN] SYNTHASE III, CHLOROPLASTIC"/>
    <property type="match status" value="1"/>
</dbReference>
<keyword evidence="5 12" id="KW-0808">Transferase</keyword>
<gene>
    <name evidence="12" type="primary">fabH</name>
    <name evidence="15" type="ORF">V4D31_02405</name>
</gene>
<comment type="function">
    <text evidence="12">Catalyzes the condensation reaction of fatty acid synthesis by the addition to an acyl acceptor of two carbons from malonyl-ACP. Catalyzes the first condensation reaction which initiates fatty acid synthesis and may therefore play a role in governing the total rate of fatty acid production. Possesses both acetoacetyl-ACP synthase and acetyl transacylase activities. Its substrate specificity determines the biosynthesis of branched-chain and/or straight-chain of fatty acids.</text>
</comment>
<keyword evidence="10 12" id="KW-0012">Acyltransferase</keyword>
<reference evidence="15" key="1">
    <citation type="submission" date="2024-01" db="EMBL/GenBank/DDBJ databases">
        <title>The first autotrophic representatives of the genus Thermodesulfovibrio.</title>
        <authorList>
            <person name="Maltseva A.I."/>
            <person name="Elcheninov A.G."/>
            <person name="Kublanov I.V."/>
            <person name="Lebedinsky A.V."/>
            <person name="Frolov E.N."/>
        </authorList>
    </citation>
    <scope>NUCLEOTIDE SEQUENCE</scope>
    <source>
        <strain evidence="15">3462-1</strain>
    </source>
</reference>
<feature type="active site" evidence="12">
    <location>
        <position position="252"/>
    </location>
</feature>
<dbReference type="GO" id="GO:0006633">
    <property type="term" value="P:fatty acid biosynthetic process"/>
    <property type="evidence" value="ECO:0007669"/>
    <property type="project" value="UniProtKB-UniRule"/>
</dbReference>
<evidence type="ECO:0000256" key="1">
    <source>
        <dbReference type="ARBA" id="ARBA00005194"/>
    </source>
</evidence>
<evidence type="ECO:0000256" key="4">
    <source>
        <dbReference type="ARBA" id="ARBA00022516"/>
    </source>
</evidence>
<dbReference type="FunFam" id="3.40.47.10:FF:000004">
    <property type="entry name" value="3-oxoacyl-[acyl-carrier-protein] synthase 3"/>
    <property type="match status" value="1"/>
</dbReference>
<comment type="pathway">
    <text evidence="1 12">Lipid metabolism; fatty acid biosynthesis.</text>
</comment>
<evidence type="ECO:0000256" key="3">
    <source>
        <dbReference type="ARBA" id="ARBA00012333"/>
    </source>
</evidence>
<comment type="subunit">
    <text evidence="12">Homodimer.</text>
</comment>
<dbReference type="AlphaFoldDB" id="A0AAU8H2V9"/>
<feature type="active site" evidence="12">
    <location>
        <position position="282"/>
    </location>
</feature>
<evidence type="ECO:0000313" key="15">
    <source>
        <dbReference type="EMBL" id="XCH49021.1"/>
    </source>
</evidence>
<dbReference type="InterPro" id="IPR004655">
    <property type="entry name" value="FabH"/>
</dbReference>
<dbReference type="NCBIfam" id="TIGR00747">
    <property type="entry name" value="fabH"/>
    <property type="match status" value="1"/>
</dbReference>
<comment type="domain">
    <text evidence="12">The last Arg residue of the ACP-binding site is essential for the weak association between ACP/AcpP and FabH.</text>
</comment>
<dbReference type="GO" id="GO:0005737">
    <property type="term" value="C:cytoplasm"/>
    <property type="evidence" value="ECO:0007669"/>
    <property type="project" value="UniProtKB-SubCell"/>
</dbReference>
<dbReference type="GO" id="GO:0004315">
    <property type="term" value="F:3-oxoacyl-[acyl-carrier-protein] synthase activity"/>
    <property type="evidence" value="ECO:0007669"/>
    <property type="project" value="InterPro"/>
</dbReference>
<dbReference type="InterPro" id="IPR013751">
    <property type="entry name" value="ACP_syn_III_N"/>
</dbReference>
<keyword evidence="6 12" id="KW-0276">Fatty acid metabolism</keyword>
<comment type="similarity">
    <text evidence="2 12">Belongs to the thiolase-like superfamily. FabH family.</text>
</comment>
<evidence type="ECO:0000256" key="7">
    <source>
        <dbReference type="ARBA" id="ARBA00023098"/>
    </source>
</evidence>
<name>A0AAU8H2V9_9BACT</name>
<evidence type="ECO:0000256" key="11">
    <source>
        <dbReference type="ARBA" id="ARBA00051096"/>
    </source>
</evidence>
<accession>A0AAU8H2V9</accession>
<feature type="domain" description="Beta-ketoacyl-[acyl-carrier-protein] synthase III N-terminal" evidence="14">
    <location>
        <begin position="106"/>
        <end position="183"/>
    </location>
</feature>
<dbReference type="EMBL" id="CP144374">
    <property type="protein sequence ID" value="XCH49021.1"/>
    <property type="molecule type" value="Genomic_DNA"/>
</dbReference>
<comment type="subcellular location">
    <subcellularLocation>
        <location evidence="12">Cytoplasm</location>
    </subcellularLocation>
</comment>
<evidence type="ECO:0000256" key="2">
    <source>
        <dbReference type="ARBA" id="ARBA00008642"/>
    </source>
</evidence>
<keyword evidence="12" id="KW-0963">Cytoplasm</keyword>
<dbReference type="HAMAP" id="MF_01815">
    <property type="entry name" value="FabH"/>
    <property type="match status" value="1"/>
</dbReference>
<dbReference type="GO" id="GO:0033818">
    <property type="term" value="F:beta-ketoacyl-acyl-carrier-protein synthase III activity"/>
    <property type="evidence" value="ECO:0007669"/>
    <property type="project" value="UniProtKB-UniRule"/>
</dbReference>